<evidence type="ECO:0000313" key="1">
    <source>
        <dbReference type="EMBL" id="KAI3816218.1"/>
    </source>
</evidence>
<name>A0ACB9J6X8_9ASTR</name>
<reference evidence="1 2" key="2">
    <citation type="journal article" date="2022" name="Mol. Ecol. Resour.">
        <title>The genomes of chicory, endive, great burdock and yacon provide insights into Asteraceae paleo-polyploidization history and plant inulin production.</title>
        <authorList>
            <person name="Fan W."/>
            <person name="Wang S."/>
            <person name="Wang H."/>
            <person name="Wang A."/>
            <person name="Jiang F."/>
            <person name="Liu H."/>
            <person name="Zhao H."/>
            <person name="Xu D."/>
            <person name="Zhang Y."/>
        </authorList>
    </citation>
    <scope>NUCLEOTIDE SEQUENCE [LARGE SCALE GENOMIC DNA]</scope>
    <source>
        <strain evidence="2">cv. Yunnan</strain>
        <tissue evidence="1">Leaves</tissue>
    </source>
</reference>
<proteinExistence type="predicted"/>
<sequence length="155" mass="17624">MFTNISKEMEVKTSITKAWDVYSTLKLAMIIQSKLNHLFGIDILEGDGGVGTVIKVTPRSDVSGLTAYKERFTKVDHEKMMKEVEIIEGGFLEFGFTSYRITSEFLENQTDDSFTIRVTFEYEADEDVVTNADATATIKPIMNMFEFANNYIENN</sequence>
<comment type="caution">
    <text evidence="1">The sequence shown here is derived from an EMBL/GenBank/DDBJ whole genome shotgun (WGS) entry which is preliminary data.</text>
</comment>
<gene>
    <name evidence="1" type="ORF">L1987_15909</name>
</gene>
<accession>A0ACB9J6X8</accession>
<protein>
    <submittedName>
        <fullName evidence="1">Uncharacterized protein</fullName>
    </submittedName>
</protein>
<organism evidence="1 2">
    <name type="scientific">Smallanthus sonchifolius</name>
    <dbReference type="NCBI Taxonomy" id="185202"/>
    <lineage>
        <taxon>Eukaryota</taxon>
        <taxon>Viridiplantae</taxon>
        <taxon>Streptophyta</taxon>
        <taxon>Embryophyta</taxon>
        <taxon>Tracheophyta</taxon>
        <taxon>Spermatophyta</taxon>
        <taxon>Magnoliopsida</taxon>
        <taxon>eudicotyledons</taxon>
        <taxon>Gunneridae</taxon>
        <taxon>Pentapetalae</taxon>
        <taxon>asterids</taxon>
        <taxon>campanulids</taxon>
        <taxon>Asterales</taxon>
        <taxon>Asteraceae</taxon>
        <taxon>Asteroideae</taxon>
        <taxon>Heliantheae alliance</taxon>
        <taxon>Millerieae</taxon>
        <taxon>Smallanthus</taxon>
    </lineage>
</organism>
<reference evidence="2" key="1">
    <citation type="journal article" date="2022" name="Mol. Ecol. Resour.">
        <title>The genomes of chicory, endive, great burdock and yacon provide insights into Asteraceae palaeo-polyploidization history and plant inulin production.</title>
        <authorList>
            <person name="Fan W."/>
            <person name="Wang S."/>
            <person name="Wang H."/>
            <person name="Wang A."/>
            <person name="Jiang F."/>
            <person name="Liu H."/>
            <person name="Zhao H."/>
            <person name="Xu D."/>
            <person name="Zhang Y."/>
        </authorList>
    </citation>
    <scope>NUCLEOTIDE SEQUENCE [LARGE SCALE GENOMIC DNA]</scope>
    <source>
        <strain evidence="2">cv. Yunnan</strain>
    </source>
</reference>
<dbReference type="EMBL" id="CM042022">
    <property type="protein sequence ID" value="KAI3816218.1"/>
    <property type="molecule type" value="Genomic_DNA"/>
</dbReference>
<keyword evidence="2" id="KW-1185">Reference proteome</keyword>
<dbReference type="Proteomes" id="UP001056120">
    <property type="component" value="Linkage Group LG05"/>
</dbReference>
<evidence type="ECO:0000313" key="2">
    <source>
        <dbReference type="Proteomes" id="UP001056120"/>
    </source>
</evidence>